<dbReference type="Gene3D" id="3.40.630.30">
    <property type="match status" value="1"/>
</dbReference>
<proteinExistence type="predicted"/>
<keyword evidence="3" id="KW-1185">Reference proteome</keyword>
<evidence type="ECO:0000313" key="3">
    <source>
        <dbReference type="Proteomes" id="UP000183371"/>
    </source>
</evidence>
<dbReference type="PROSITE" id="PS51186">
    <property type="entry name" value="GNAT"/>
    <property type="match status" value="1"/>
</dbReference>
<dbReference type="Proteomes" id="UP000183371">
    <property type="component" value="Unassembled WGS sequence"/>
</dbReference>
<evidence type="ECO:0000313" key="2">
    <source>
        <dbReference type="EMBL" id="SFT89620.1"/>
    </source>
</evidence>
<dbReference type="InterPro" id="IPR016181">
    <property type="entry name" value="Acyl_CoA_acyltransferase"/>
</dbReference>
<dbReference type="GO" id="GO:0016747">
    <property type="term" value="F:acyltransferase activity, transferring groups other than amino-acyl groups"/>
    <property type="evidence" value="ECO:0007669"/>
    <property type="project" value="InterPro"/>
</dbReference>
<name>A0A1I7BR20_9HYPH</name>
<dbReference type="Pfam" id="PF13673">
    <property type="entry name" value="Acetyltransf_10"/>
    <property type="match status" value="1"/>
</dbReference>
<protein>
    <submittedName>
        <fullName evidence="2">Ribosomal protein S18 acetylase RimI</fullName>
    </submittedName>
</protein>
<dbReference type="RefSeq" id="WP_054783411.1">
    <property type="nucleotide sequence ID" value="NZ_FPBD01000004.1"/>
</dbReference>
<accession>A0A1I7BR20</accession>
<dbReference type="InterPro" id="IPR000182">
    <property type="entry name" value="GNAT_dom"/>
</dbReference>
<reference evidence="3" key="1">
    <citation type="submission" date="2016-10" db="EMBL/GenBank/DDBJ databases">
        <authorList>
            <person name="Varghese N."/>
            <person name="Submissions S."/>
        </authorList>
    </citation>
    <scope>NUCLEOTIDE SEQUENCE [LARGE SCALE GENOMIC DNA]</scope>
    <source>
        <strain evidence="3">DSM 17465</strain>
    </source>
</reference>
<dbReference type="GO" id="GO:0005840">
    <property type="term" value="C:ribosome"/>
    <property type="evidence" value="ECO:0007669"/>
    <property type="project" value="UniProtKB-KW"/>
</dbReference>
<dbReference type="AlphaFoldDB" id="A0A1I7BR20"/>
<organism evidence="2 3">
    <name type="scientific">Pseudovibrio denitrificans</name>
    <dbReference type="NCBI Taxonomy" id="258256"/>
    <lineage>
        <taxon>Bacteria</taxon>
        <taxon>Pseudomonadati</taxon>
        <taxon>Pseudomonadota</taxon>
        <taxon>Alphaproteobacteria</taxon>
        <taxon>Hyphomicrobiales</taxon>
        <taxon>Stappiaceae</taxon>
        <taxon>Pseudovibrio</taxon>
    </lineage>
</organism>
<evidence type="ECO:0000259" key="1">
    <source>
        <dbReference type="PROSITE" id="PS51186"/>
    </source>
</evidence>
<sequence>MDIRRYEQTDFAACREIFLSNVPRFFMPEELDEFAQDLNRLTDPYFVAVKAGQVVGSGGYFRGAKGVGLSWGMVRRDLHGQGIGKALVQYRLELITEDCPDLAVHIDTSQHTRPFYEKMGFIVERVEENGYGPGLHKVLMKRSPALP</sequence>
<keyword evidence="2" id="KW-0689">Ribosomal protein</keyword>
<feature type="domain" description="N-acetyltransferase" evidence="1">
    <location>
        <begin position="1"/>
        <end position="145"/>
    </location>
</feature>
<dbReference type="CDD" id="cd04301">
    <property type="entry name" value="NAT_SF"/>
    <property type="match status" value="1"/>
</dbReference>
<gene>
    <name evidence="2" type="ORF">SAMN05444141_104215</name>
</gene>
<dbReference type="SUPFAM" id="SSF55729">
    <property type="entry name" value="Acyl-CoA N-acyltransferases (Nat)"/>
    <property type="match status" value="1"/>
</dbReference>
<keyword evidence="2" id="KW-0687">Ribonucleoprotein</keyword>
<dbReference type="EMBL" id="FPBD01000004">
    <property type="protein sequence ID" value="SFT89620.1"/>
    <property type="molecule type" value="Genomic_DNA"/>
</dbReference>